<keyword evidence="9" id="KW-0472">Membrane</keyword>
<dbReference type="Pfam" id="PF03372">
    <property type="entry name" value="Exo_endo_phos"/>
    <property type="match status" value="1"/>
</dbReference>
<evidence type="ECO:0000256" key="2">
    <source>
        <dbReference type="ARBA" id="ARBA00001946"/>
    </source>
</evidence>
<keyword evidence="3" id="KW-0540">Nuclease</keyword>
<sequence length="360" mass="40887">MKKKRVILKSILAVLGVFILVVLGYVIYVFASYHRIEDHLAVEPENNVDAVAQTQTPYKITTFNIGFGAYSTDYSFFMDGGSESRAFSKDAVIENTDGAAGWIKELDPDFAFFQEVDLDATRSYHVNQYEMLKEWFPDMAVDFALNFDSAYLFYPILEPHGKSVAGLATFSRYRIESAMRRSLPIDTSPMKFVDLDRCYVVSRIPVENGRELCLYNIHLSAYTKDGTIREDQIRMLSGDMQQEYEKGNYVVCAGDFNQDLYGNSAEIFQSKQETPGWAEAFPKEMLGEGLRLELPEITEDLVPTCRNADRPYVKGENFVTVLDGFILSDNVTCTAVENIDAGFRYSDHNPVLLTFQLEEK</sequence>
<evidence type="ECO:0000256" key="6">
    <source>
        <dbReference type="ARBA" id="ARBA00022801"/>
    </source>
</evidence>
<keyword evidence="4" id="KW-0479">Metal-binding</keyword>
<keyword evidence="5" id="KW-0227">DNA damage</keyword>
<comment type="cofactor">
    <cofactor evidence="2">
        <name>Mg(2+)</name>
        <dbReference type="ChEBI" id="CHEBI:18420"/>
    </cofactor>
</comment>
<dbReference type="InterPro" id="IPR005135">
    <property type="entry name" value="Endo/exonuclease/phosphatase"/>
</dbReference>
<dbReference type="GO" id="GO:0046872">
    <property type="term" value="F:metal ion binding"/>
    <property type="evidence" value="ECO:0007669"/>
    <property type="project" value="UniProtKB-KW"/>
</dbReference>
<gene>
    <name evidence="11" type="ORF">KTH89_05830</name>
</gene>
<keyword evidence="11" id="KW-0255">Endonuclease</keyword>
<comment type="caution">
    <text evidence="11">The sequence shown here is derived from an EMBL/GenBank/DDBJ whole genome shotgun (WGS) entry which is preliminary data.</text>
</comment>
<evidence type="ECO:0000313" key="12">
    <source>
        <dbReference type="Proteomes" id="UP000712157"/>
    </source>
</evidence>
<name>A0A949NHE3_9FIRM</name>
<dbReference type="Proteomes" id="UP000712157">
    <property type="component" value="Unassembled WGS sequence"/>
</dbReference>
<feature type="transmembrane region" description="Helical" evidence="9">
    <location>
        <begin position="12"/>
        <end position="31"/>
    </location>
</feature>
<dbReference type="RefSeq" id="WP_158348001.1">
    <property type="nucleotide sequence ID" value="NZ_JAHQCW010000006.1"/>
</dbReference>
<evidence type="ECO:0000256" key="5">
    <source>
        <dbReference type="ARBA" id="ARBA00022763"/>
    </source>
</evidence>
<keyword evidence="6" id="KW-0378">Hydrolase</keyword>
<keyword evidence="12" id="KW-1185">Reference proteome</keyword>
<dbReference type="AlphaFoldDB" id="A0A949NHE3"/>
<proteinExistence type="predicted"/>
<dbReference type="GO" id="GO:0004519">
    <property type="term" value="F:endonuclease activity"/>
    <property type="evidence" value="ECO:0007669"/>
    <property type="project" value="UniProtKB-KW"/>
</dbReference>
<dbReference type="InterPro" id="IPR036691">
    <property type="entry name" value="Endo/exonu/phosph_ase_sf"/>
</dbReference>
<keyword evidence="9" id="KW-1133">Transmembrane helix</keyword>
<dbReference type="InterPro" id="IPR051547">
    <property type="entry name" value="TDP2-like"/>
</dbReference>
<dbReference type="GO" id="GO:0006281">
    <property type="term" value="P:DNA repair"/>
    <property type="evidence" value="ECO:0007669"/>
    <property type="project" value="UniProtKB-KW"/>
</dbReference>
<protein>
    <submittedName>
        <fullName evidence="11">Endonuclease/exonuclease/phosphatase family protein</fullName>
    </submittedName>
</protein>
<evidence type="ECO:0000256" key="9">
    <source>
        <dbReference type="SAM" id="Phobius"/>
    </source>
</evidence>
<dbReference type="PANTHER" id="PTHR15822:SF4">
    <property type="entry name" value="TYROSYL-DNA PHOSPHODIESTERASE 2"/>
    <property type="match status" value="1"/>
</dbReference>
<dbReference type="SUPFAM" id="SSF56219">
    <property type="entry name" value="DNase I-like"/>
    <property type="match status" value="1"/>
</dbReference>
<feature type="domain" description="Endonuclease/exonuclease/phosphatase" evidence="10">
    <location>
        <begin position="62"/>
        <end position="259"/>
    </location>
</feature>
<reference evidence="11" key="1">
    <citation type="submission" date="2021-06" db="EMBL/GenBank/DDBJ databases">
        <title>Description of novel taxa of the family Lachnospiraceae.</title>
        <authorList>
            <person name="Chaplin A.V."/>
            <person name="Sokolova S.R."/>
            <person name="Pikina A.P."/>
            <person name="Korzhanova M."/>
            <person name="Belova V."/>
            <person name="Korostin D."/>
            <person name="Efimov B.A."/>
        </authorList>
    </citation>
    <scope>NUCLEOTIDE SEQUENCE</scope>
    <source>
        <strain evidence="11">ASD5720</strain>
    </source>
</reference>
<dbReference type="Gene3D" id="3.60.10.10">
    <property type="entry name" value="Endonuclease/exonuclease/phosphatase"/>
    <property type="match status" value="1"/>
</dbReference>
<dbReference type="PANTHER" id="PTHR15822">
    <property type="entry name" value="TRAF AND TNF RECEPTOR-ASSOCIATED PROTEIN"/>
    <property type="match status" value="1"/>
</dbReference>
<accession>A0A949NHE3</accession>
<keyword evidence="9" id="KW-0812">Transmembrane</keyword>
<evidence type="ECO:0000256" key="1">
    <source>
        <dbReference type="ARBA" id="ARBA00001936"/>
    </source>
</evidence>
<dbReference type="EMBL" id="JAHQCW010000006">
    <property type="protein sequence ID" value="MBU9736050.1"/>
    <property type="molecule type" value="Genomic_DNA"/>
</dbReference>
<evidence type="ECO:0000256" key="4">
    <source>
        <dbReference type="ARBA" id="ARBA00022723"/>
    </source>
</evidence>
<evidence type="ECO:0000256" key="3">
    <source>
        <dbReference type="ARBA" id="ARBA00022722"/>
    </source>
</evidence>
<evidence type="ECO:0000259" key="10">
    <source>
        <dbReference type="Pfam" id="PF03372"/>
    </source>
</evidence>
<evidence type="ECO:0000256" key="8">
    <source>
        <dbReference type="ARBA" id="ARBA00023204"/>
    </source>
</evidence>
<organism evidence="11 12">
    <name type="scientific">Diplocloster agilis</name>
    <dbReference type="NCBI Taxonomy" id="2850323"/>
    <lineage>
        <taxon>Bacteria</taxon>
        <taxon>Bacillati</taxon>
        <taxon>Bacillota</taxon>
        <taxon>Clostridia</taxon>
        <taxon>Lachnospirales</taxon>
        <taxon>Lachnospiraceae</taxon>
        <taxon>Diplocloster</taxon>
    </lineage>
</organism>
<dbReference type="GO" id="GO:0016787">
    <property type="term" value="F:hydrolase activity"/>
    <property type="evidence" value="ECO:0007669"/>
    <property type="project" value="UniProtKB-KW"/>
</dbReference>
<evidence type="ECO:0000313" key="11">
    <source>
        <dbReference type="EMBL" id="MBU9736050.1"/>
    </source>
</evidence>
<keyword evidence="8" id="KW-0234">DNA repair</keyword>
<keyword evidence="7" id="KW-0460">Magnesium</keyword>
<comment type="cofactor">
    <cofactor evidence="1">
        <name>Mn(2+)</name>
        <dbReference type="ChEBI" id="CHEBI:29035"/>
    </cofactor>
</comment>
<evidence type="ECO:0000256" key="7">
    <source>
        <dbReference type="ARBA" id="ARBA00022842"/>
    </source>
</evidence>